<gene>
    <name evidence="2" type="ORF">X805_31550</name>
</gene>
<dbReference type="STRING" id="34103.SAMN05421778_105130"/>
<reference evidence="2 3" key="1">
    <citation type="journal article" date="2014" name="FEMS Microbiol. Ecol.">
        <title>Sphaerotilus natans encrusted with nanoball-shaped Fe(III) oxide minerals formed by nitrate-reducing mixotrophic Fe(II) oxidation.</title>
        <authorList>
            <person name="Park S."/>
            <person name="Kim D.H."/>
            <person name="Lee J.H."/>
            <person name="Hur H.G."/>
        </authorList>
    </citation>
    <scope>NUCLEOTIDE SEQUENCE [LARGE SCALE GENOMIC DNA]</scope>
    <source>
        <strain evidence="2 3">DSM 6575</strain>
    </source>
</reference>
<dbReference type="Pfam" id="PF07238">
    <property type="entry name" value="PilZ"/>
    <property type="match status" value="1"/>
</dbReference>
<evidence type="ECO:0000313" key="3">
    <source>
        <dbReference type="Proteomes" id="UP000026714"/>
    </source>
</evidence>
<sequence>MTTPTQRGSIDDRKEPRYQVNWRARMTLPDGQMLEVRVQDISQSGVGMLSDIPVPGNSVLNIVIGVPDPDNLAKVMGVPVQVHMAYVVLNNHDFRVGGKWVNLQPAARDLLQAWIRRLSFQD</sequence>
<dbReference type="Gene3D" id="2.40.10.220">
    <property type="entry name" value="predicted glycosyltransferase like domains"/>
    <property type="match status" value="1"/>
</dbReference>
<dbReference type="GO" id="GO:0035438">
    <property type="term" value="F:cyclic-di-GMP binding"/>
    <property type="evidence" value="ECO:0007669"/>
    <property type="project" value="InterPro"/>
</dbReference>
<dbReference type="SUPFAM" id="SSF141371">
    <property type="entry name" value="PilZ domain-like"/>
    <property type="match status" value="1"/>
</dbReference>
<dbReference type="RefSeq" id="WP_037483980.1">
    <property type="nucleotide sequence ID" value="NZ_AZRA01000091.1"/>
</dbReference>
<keyword evidence="3" id="KW-1185">Reference proteome</keyword>
<dbReference type="InterPro" id="IPR009875">
    <property type="entry name" value="PilZ_domain"/>
</dbReference>
<proteinExistence type="predicted"/>
<evidence type="ECO:0000259" key="1">
    <source>
        <dbReference type="Pfam" id="PF07238"/>
    </source>
</evidence>
<comment type="caution">
    <text evidence="2">The sequence shown here is derived from an EMBL/GenBank/DDBJ whole genome shotgun (WGS) entry which is preliminary data.</text>
</comment>
<feature type="domain" description="PilZ" evidence="1">
    <location>
        <begin position="12"/>
        <end position="116"/>
    </location>
</feature>
<accession>A0A059KJF3</accession>
<dbReference type="EMBL" id="AZRA01000091">
    <property type="protein sequence ID" value="KDB51248.1"/>
    <property type="molecule type" value="Genomic_DNA"/>
</dbReference>
<evidence type="ECO:0000313" key="2">
    <source>
        <dbReference type="EMBL" id="KDB51248.1"/>
    </source>
</evidence>
<dbReference type="AlphaFoldDB" id="A0A059KJF3"/>
<organism evidence="2 3">
    <name type="scientific">Sphaerotilus natans subsp. natans DSM 6575</name>
    <dbReference type="NCBI Taxonomy" id="1286631"/>
    <lineage>
        <taxon>Bacteria</taxon>
        <taxon>Pseudomonadati</taxon>
        <taxon>Pseudomonadota</taxon>
        <taxon>Betaproteobacteria</taxon>
        <taxon>Burkholderiales</taxon>
        <taxon>Sphaerotilaceae</taxon>
        <taxon>Sphaerotilus</taxon>
    </lineage>
</organism>
<name>A0A059KJF3_9BURK</name>
<protein>
    <recommendedName>
        <fullName evidence="1">PilZ domain-containing protein</fullName>
    </recommendedName>
</protein>
<dbReference type="eggNOG" id="ENOG5033AUD">
    <property type="taxonomic scope" value="Bacteria"/>
</dbReference>
<dbReference type="Proteomes" id="UP000026714">
    <property type="component" value="Unassembled WGS sequence"/>
</dbReference>